<evidence type="ECO:0000256" key="2">
    <source>
        <dbReference type="ARBA" id="ARBA00005642"/>
    </source>
</evidence>
<dbReference type="NCBIfam" id="TIGR00431">
    <property type="entry name" value="TruB"/>
    <property type="match status" value="1"/>
</dbReference>
<dbReference type="GO" id="GO:1990481">
    <property type="term" value="P:mRNA pseudouridine synthesis"/>
    <property type="evidence" value="ECO:0007669"/>
    <property type="project" value="TreeGrafter"/>
</dbReference>
<evidence type="ECO:0000259" key="6">
    <source>
        <dbReference type="Pfam" id="PF01509"/>
    </source>
</evidence>
<protein>
    <recommendedName>
        <fullName evidence="5">tRNA pseudouridine synthase B</fullName>
        <ecNumber evidence="5">5.4.99.25</ecNumber>
    </recommendedName>
    <alternativeName>
        <fullName evidence="5">tRNA pseudouridine(55) synthase</fullName>
        <shortName evidence="5">Psi55 synthase</shortName>
    </alternativeName>
    <alternativeName>
        <fullName evidence="5">tRNA pseudouridylate synthase</fullName>
    </alternativeName>
    <alternativeName>
        <fullName evidence="5">tRNA-uridine isomerase</fullName>
    </alternativeName>
</protein>
<dbReference type="InterPro" id="IPR020103">
    <property type="entry name" value="PsdUridine_synth_cat_dom_sf"/>
</dbReference>
<dbReference type="GO" id="GO:0160148">
    <property type="term" value="F:tRNA pseudouridine(55) synthase activity"/>
    <property type="evidence" value="ECO:0007669"/>
    <property type="project" value="UniProtKB-EC"/>
</dbReference>
<comment type="function">
    <text evidence="5">Responsible for synthesis of pseudouridine from uracil-55 in the psi GC loop of transfer RNAs.</text>
</comment>
<comment type="catalytic activity">
    <reaction evidence="1 5">
        <text>uridine(55) in tRNA = pseudouridine(55) in tRNA</text>
        <dbReference type="Rhea" id="RHEA:42532"/>
        <dbReference type="Rhea" id="RHEA-COMP:10101"/>
        <dbReference type="Rhea" id="RHEA-COMP:10102"/>
        <dbReference type="ChEBI" id="CHEBI:65314"/>
        <dbReference type="ChEBI" id="CHEBI:65315"/>
        <dbReference type="EC" id="5.4.99.25"/>
    </reaction>
</comment>
<reference evidence="7" key="2">
    <citation type="journal article" date="2021" name="PeerJ">
        <title>Extensive microbial diversity within the chicken gut microbiome revealed by metagenomics and culture.</title>
        <authorList>
            <person name="Gilroy R."/>
            <person name="Ravi A."/>
            <person name="Getino M."/>
            <person name="Pursley I."/>
            <person name="Horton D.L."/>
            <person name="Alikhan N.F."/>
            <person name="Baker D."/>
            <person name="Gharbi K."/>
            <person name="Hall N."/>
            <person name="Watson M."/>
            <person name="Adriaenssens E.M."/>
            <person name="Foster-Nyarko E."/>
            <person name="Jarju S."/>
            <person name="Secka A."/>
            <person name="Antonio M."/>
            <person name="Oren A."/>
            <person name="Chaudhuri R.R."/>
            <person name="La Ragione R."/>
            <person name="Hildebrand F."/>
            <person name="Pallen M.J."/>
        </authorList>
    </citation>
    <scope>NUCLEOTIDE SEQUENCE</scope>
    <source>
        <strain evidence="7">18911</strain>
    </source>
</reference>
<evidence type="ECO:0000256" key="4">
    <source>
        <dbReference type="ARBA" id="ARBA00023235"/>
    </source>
</evidence>
<evidence type="ECO:0000256" key="5">
    <source>
        <dbReference type="HAMAP-Rule" id="MF_01080"/>
    </source>
</evidence>
<dbReference type="AlphaFoldDB" id="A0A9D1MG98"/>
<dbReference type="Gene3D" id="3.30.2350.10">
    <property type="entry name" value="Pseudouridine synthase"/>
    <property type="match status" value="1"/>
</dbReference>
<comment type="caution">
    <text evidence="7">The sequence shown here is derived from an EMBL/GenBank/DDBJ whole genome shotgun (WGS) entry which is preliminary data.</text>
</comment>
<evidence type="ECO:0000256" key="1">
    <source>
        <dbReference type="ARBA" id="ARBA00000385"/>
    </source>
</evidence>
<feature type="domain" description="Pseudouridine synthase II N-terminal" evidence="6">
    <location>
        <begin position="19"/>
        <end position="162"/>
    </location>
</feature>
<dbReference type="InterPro" id="IPR014780">
    <property type="entry name" value="tRNA_psdUridine_synth_TruB"/>
</dbReference>
<dbReference type="EC" id="5.4.99.25" evidence="5"/>
<dbReference type="PANTHER" id="PTHR13767:SF2">
    <property type="entry name" value="PSEUDOURIDYLATE SYNTHASE TRUB1"/>
    <property type="match status" value="1"/>
</dbReference>
<evidence type="ECO:0000313" key="8">
    <source>
        <dbReference type="Proteomes" id="UP000824094"/>
    </source>
</evidence>
<dbReference type="GO" id="GO:0031119">
    <property type="term" value="P:tRNA pseudouridine synthesis"/>
    <property type="evidence" value="ECO:0007669"/>
    <property type="project" value="UniProtKB-UniRule"/>
</dbReference>
<dbReference type="EMBL" id="DVNF01000023">
    <property type="protein sequence ID" value="HIU59875.1"/>
    <property type="molecule type" value="Genomic_DNA"/>
</dbReference>
<comment type="similarity">
    <text evidence="2 5">Belongs to the pseudouridine synthase TruB family. Type 1 subfamily.</text>
</comment>
<evidence type="ECO:0000313" key="7">
    <source>
        <dbReference type="EMBL" id="HIU59875.1"/>
    </source>
</evidence>
<dbReference type="PANTHER" id="PTHR13767">
    <property type="entry name" value="TRNA-PSEUDOURIDINE SYNTHASE"/>
    <property type="match status" value="1"/>
</dbReference>
<dbReference type="InterPro" id="IPR002501">
    <property type="entry name" value="PsdUridine_synth_N"/>
</dbReference>
<name>A0A9D1MG98_9FIRM</name>
<evidence type="ECO:0000256" key="3">
    <source>
        <dbReference type="ARBA" id="ARBA00022694"/>
    </source>
</evidence>
<organism evidence="7 8">
    <name type="scientific">Candidatus Stercoripulliclostridium merdigallinarum</name>
    <dbReference type="NCBI Taxonomy" id="2840951"/>
    <lineage>
        <taxon>Bacteria</taxon>
        <taxon>Bacillati</taxon>
        <taxon>Bacillota</taxon>
        <taxon>Clostridia</taxon>
        <taxon>Eubacteriales</taxon>
        <taxon>Candidatus Stercoripulliclostridium</taxon>
    </lineage>
</organism>
<sequence>MTSAKAVAKVKHLLLEKGVKPEKIGHFGTLDPDGEGVLPIALGRATRLFDIIKNDKIYYTEFVFGKTTDTLDGSGVFSEVNGNVPSEKEILSVIPSLVGRIMQLPPKYSAKSVNGRRAYDLAREGKEFDLKAKEIEIYSIDYLGKVDSAFAFRVSCSTGTYIRSLVRDMASALGTVGYMRLIRREQCGIFKLDKAVCLDEIAAVNDVTDLFIPMDAVLSFLPTYNLTDNAEGARLILNGVPLQLSGMPEGVFQMNIDGKLCGLGVKNEEGRFNWVVRLI</sequence>
<proteinExistence type="inferred from homology"/>
<dbReference type="Pfam" id="PF01509">
    <property type="entry name" value="TruB_N"/>
    <property type="match status" value="1"/>
</dbReference>
<keyword evidence="3 5" id="KW-0819">tRNA processing</keyword>
<feature type="active site" description="Nucleophile" evidence="5">
    <location>
        <position position="31"/>
    </location>
</feature>
<dbReference type="Proteomes" id="UP000824094">
    <property type="component" value="Unassembled WGS sequence"/>
</dbReference>
<keyword evidence="4 5" id="KW-0413">Isomerase</keyword>
<reference evidence="7" key="1">
    <citation type="submission" date="2020-10" db="EMBL/GenBank/DDBJ databases">
        <authorList>
            <person name="Gilroy R."/>
        </authorList>
    </citation>
    <scope>NUCLEOTIDE SEQUENCE</scope>
    <source>
        <strain evidence="7">18911</strain>
    </source>
</reference>
<dbReference type="SUPFAM" id="SSF55120">
    <property type="entry name" value="Pseudouridine synthase"/>
    <property type="match status" value="1"/>
</dbReference>
<gene>
    <name evidence="5 7" type="primary">truB</name>
    <name evidence="7" type="ORF">IAB05_00625</name>
</gene>
<dbReference type="HAMAP" id="MF_01080">
    <property type="entry name" value="TruB_bact"/>
    <property type="match status" value="1"/>
</dbReference>
<accession>A0A9D1MG98</accession>
<dbReference type="GO" id="GO:0003723">
    <property type="term" value="F:RNA binding"/>
    <property type="evidence" value="ECO:0007669"/>
    <property type="project" value="InterPro"/>
</dbReference>